<dbReference type="RefSeq" id="WP_238203281.1">
    <property type="nucleotide sequence ID" value="NZ_BPQE01000013.1"/>
</dbReference>
<dbReference type="Gene3D" id="2.120.10.30">
    <property type="entry name" value="TolB, C-terminal domain"/>
    <property type="match status" value="1"/>
</dbReference>
<keyword evidence="1 3" id="KW-0378">Hydrolase</keyword>
<dbReference type="InterPro" id="IPR013658">
    <property type="entry name" value="SGL"/>
</dbReference>
<dbReference type="InterPro" id="IPR011042">
    <property type="entry name" value="6-blade_b-propeller_TolB-like"/>
</dbReference>
<reference evidence="3 4" key="1">
    <citation type="submission" date="2023-07" db="EMBL/GenBank/DDBJ databases">
        <title>Genomic Encyclopedia of Type Strains, Phase IV (KMG-IV): sequencing the most valuable type-strain genomes for metagenomic binning, comparative biology and taxonomic classification.</title>
        <authorList>
            <person name="Goeker M."/>
        </authorList>
    </citation>
    <scope>NUCLEOTIDE SEQUENCE [LARGE SCALE GENOMIC DNA]</scope>
    <source>
        <strain evidence="3 4">DSM 19013</strain>
    </source>
</reference>
<evidence type="ECO:0000259" key="2">
    <source>
        <dbReference type="Pfam" id="PF08450"/>
    </source>
</evidence>
<dbReference type="Pfam" id="PF08450">
    <property type="entry name" value="SGL"/>
    <property type="match status" value="1"/>
</dbReference>
<dbReference type="PRINTS" id="PR01790">
    <property type="entry name" value="SMP30FAMILY"/>
</dbReference>
<dbReference type="SUPFAM" id="SSF63829">
    <property type="entry name" value="Calcium-dependent phosphotriesterase"/>
    <property type="match status" value="1"/>
</dbReference>
<keyword evidence="4" id="KW-1185">Reference proteome</keyword>
<dbReference type="PANTHER" id="PTHR47572:SF4">
    <property type="entry name" value="LACTONASE DRP35"/>
    <property type="match status" value="1"/>
</dbReference>
<dbReference type="PANTHER" id="PTHR47572">
    <property type="entry name" value="LIPOPROTEIN-RELATED"/>
    <property type="match status" value="1"/>
</dbReference>
<comment type="caution">
    <text evidence="3">The sequence shown here is derived from an EMBL/GenBank/DDBJ whole genome shotgun (WGS) entry which is preliminary data.</text>
</comment>
<name>A0ABU0HVR9_9HYPH</name>
<evidence type="ECO:0000256" key="1">
    <source>
        <dbReference type="ARBA" id="ARBA00022801"/>
    </source>
</evidence>
<dbReference type="InterPro" id="IPR051262">
    <property type="entry name" value="SMP-30/CGR1_Lactonase"/>
</dbReference>
<feature type="domain" description="SMP-30/Gluconolactonase/LRE-like region" evidence="2">
    <location>
        <begin position="30"/>
        <end position="284"/>
    </location>
</feature>
<proteinExistence type="predicted"/>
<organism evidence="3 4">
    <name type="scientific">Methylobacterium aerolatum</name>
    <dbReference type="NCBI Taxonomy" id="418708"/>
    <lineage>
        <taxon>Bacteria</taxon>
        <taxon>Pseudomonadati</taxon>
        <taxon>Pseudomonadota</taxon>
        <taxon>Alphaproteobacteria</taxon>
        <taxon>Hyphomicrobiales</taxon>
        <taxon>Methylobacteriaceae</taxon>
        <taxon>Methylobacterium</taxon>
    </lineage>
</organism>
<evidence type="ECO:0000313" key="3">
    <source>
        <dbReference type="EMBL" id="MDQ0445992.1"/>
    </source>
</evidence>
<accession>A0ABU0HVR9</accession>
<protein>
    <submittedName>
        <fullName evidence="3">Gluconolactonase</fullName>
        <ecNumber evidence="3">3.1.1.17</ecNumber>
    </submittedName>
</protein>
<evidence type="ECO:0000313" key="4">
    <source>
        <dbReference type="Proteomes" id="UP001231124"/>
    </source>
</evidence>
<dbReference type="InterPro" id="IPR005511">
    <property type="entry name" value="SMP-30"/>
</dbReference>
<gene>
    <name evidence="3" type="ORF">QO012_000470</name>
</gene>
<dbReference type="EC" id="3.1.1.17" evidence="3"/>
<sequence length="300" mass="33093">MSDYDVLDPRFARLIIGHAKLERLWTGGRWTEGPVYVPAAKSVLWSDIPNDRLMRFDETDGSVSVFESPCGYQNGHTLDREGRVIACEHGGRRVSRLEHDGRWSALATRFEGRRLNSPNDVVVRSDGSIWFTDPTYGIDSHYEGEAAESEIGHAHVFRLDPATGGLTAVVSDMVRPNGLAFSPDERTLYVAETGVTHVPGLPVVIRAYPVADGRLGPGRDFAVSEAGLFDGFRFDREGNLWTSSADSVRVYAPDGTQIGRIRIPEIVSNLCFGGPKRNRLYITAQTSLYAIYVKAHPPGC</sequence>
<dbReference type="GO" id="GO:0004341">
    <property type="term" value="F:gluconolactonase activity"/>
    <property type="evidence" value="ECO:0007669"/>
    <property type="project" value="UniProtKB-EC"/>
</dbReference>
<dbReference type="EMBL" id="JAUSVP010000001">
    <property type="protein sequence ID" value="MDQ0445992.1"/>
    <property type="molecule type" value="Genomic_DNA"/>
</dbReference>
<dbReference type="Proteomes" id="UP001231124">
    <property type="component" value="Unassembled WGS sequence"/>
</dbReference>